<evidence type="ECO:0000313" key="2">
    <source>
        <dbReference type="Proteomes" id="UP001165565"/>
    </source>
</evidence>
<protein>
    <submittedName>
        <fullName evidence="1">Glycosyltransferase</fullName>
    </submittedName>
</protein>
<gene>
    <name evidence="1" type="ORF">NEE01_12615</name>
</gene>
<reference evidence="1" key="1">
    <citation type="submission" date="2022-06" db="EMBL/GenBank/DDBJ databases">
        <title>Sphingomonas sp. nov. isolated from rhizosphere soil of tomato.</title>
        <authorList>
            <person name="Dong H."/>
            <person name="Gao R."/>
        </authorList>
    </citation>
    <scope>NUCLEOTIDE SEQUENCE</scope>
    <source>
        <strain evidence="1">MMSM24</strain>
    </source>
</reference>
<proteinExistence type="predicted"/>
<dbReference type="EMBL" id="JANFAV010000008">
    <property type="protein sequence ID" value="MCW6535621.1"/>
    <property type="molecule type" value="Genomic_DNA"/>
</dbReference>
<keyword evidence="2" id="KW-1185">Reference proteome</keyword>
<dbReference type="Proteomes" id="UP001165565">
    <property type="component" value="Unassembled WGS sequence"/>
</dbReference>
<evidence type="ECO:0000313" key="1">
    <source>
        <dbReference type="EMBL" id="MCW6535621.1"/>
    </source>
</evidence>
<name>A0AA41ZAI4_9SPHN</name>
<comment type="caution">
    <text evidence="1">The sequence shown here is derived from an EMBL/GenBank/DDBJ whole genome shotgun (WGS) entry which is preliminary data.</text>
</comment>
<organism evidence="1 2">
    <name type="scientific">Sphingomonas lycopersici</name>
    <dbReference type="NCBI Taxonomy" id="2951807"/>
    <lineage>
        <taxon>Bacteria</taxon>
        <taxon>Pseudomonadati</taxon>
        <taxon>Pseudomonadota</taxon>
        <taxon>Alphaproteobacteria</taxon>
        <taxon>Sphingomonadales</taxon>
        <taxon>Sphingomonadaceae</taxon>
        <taxon>Sphingomonas</taxon>
    </lineage>
</organism>
<dbReference type="AlphaFoldDB" id="A0AA41ZAI4"/>
<dbReference type="RefSeq" id="WP_265269175.1">
    <property type="nucleotide sequence ID" value="NZ_JANFAU010000002.1"/>
</dbReference>
<sequence>MASRLTGRIGLLSNANLSPWINWSTLAPPLFHEIGKLTDSVEIAPPPLRSGRIGGWAGALGQAWSVRHMFQFQSSSKPETPLLLVSAMRGLVHRAAFVVDPWRPQLKKIAIGARLQRLDHVFIPYHEAWEELSRGGADERYHWLPFGIDTNVFDSHAATRDVDIYWMGRRYDPLHRALLDYSERNGLNYAYTGKISMFDDPAALGHFVSRCRYFVVTPPDLDNPVRTGGFSPLVMRYLEGLAAGCRLLGVLPKSGEFQNLLPRDAILEVAPDGHDLAEKLAFDATNTAGWEASAAATRLVREHHGWSARAHSIVNALAAG</sequence>
<accession>A0AA41ZAI4</accession>